<dbReference type="SUPFAM" id="SSF55874">
    <property type="entry name" value="ATPase domain of HSP90 chaperone/DNA topoisomerase II/histidine kinase"/>
    <property type="match status" value="1"/>
</dbReference>
<dbReference type="CDD" id="cd00082">
    <property type="entry name" value="HisKA"/>
    <property type="match status" value="1"/>
</dbReference>
<dbReference type="InterPro" id="IPR035965">
    <property type="entry name" value="PAS-like_dom_sf"/>
</dbReference>
<dbReference type="InterPro" id="IPR003594">
    <property type="entry name" value="HATPase_dom"/>
</dbReference>
<proteinExistence type="predicted"/>
<evidence type="ECO:0000256" key="1">
    <source>
        <dbReference type="ARBA" id="ARBA00000085"/>
    </source>
</evidence>
<keyword evidence="4" id="KW-0808">Transferase</keyword>
<dbReference type="Gene3D" id="3.30.565.10">
    <property type="entry name" value="Histidine kinase-like ATPase, C-terminal domain"/>
    <property type="match status" value="1"/>
</dbReference>
<evidence type="ECO:0000313" key="7">
    <source>
        <dbReference type="EMBL" id="NID12445.1"/>
    </source>
</evidence>
<dbReference type="Gene3D" id="1.10.287.130">
    <property type="match status" value="1"/>
</dbReference>
<reference evidence="8" key="2">
    <citation type="submission" date="2023-07" db="EMBL/GenBank/DDBJ databases">
        <authorList>
            <person name="Jung D.-H."/>
        </authorList>
    </citation>
    <scope>NUCLEOTIDE SEQUENCE [LARGE SCALE GENOMIC DNA]</scope>
    <source>
        <strain evidence="8">JA-25</strain>
    </source>
</reference>
<keyword evidence="5" id="KW-0418">Kinase</keyword>
<dbReference type="SUPFAM" id="SSF47384">
    <property type="entry name" value="Homodimeric domain of signal transducing histidine kinase"/>
    <property type="match status" value="1"/>
</dbReference>
<comment type="catalytic activity">
    <reaction evidence="1">
        <text>ATP + protein L-histidine = ADP + protein N-phospho-L-histidine.</text>
        <dbReference type="EC" id="2.7.13.3"/>
    </reaction>
</comment>
<accession>A0ABX0QJ16</accession>
<evidence type="ECO:0000313" key="8">
    <source>
        <dbReference type="Proteomes" id="UP000606008"/>
    </source>
</evidence>
<evidence type="ECO:0000256" key="2">
    <source>
        <dbReference type="ARBA" id="ARBA00012438"/>
    </source>
</evidence>
<keyword evidence="3" id="KW-0597">Phosphoprotein</keyword>
<dbReference type="Pfam" id="PF00512">
    <property type="entry name" value="HisKA"/>
    <property type="match status" value="1"/>
</dbReference>
<evidence type="ECO:0000256" key="3">
    <source>
        <dbReference type="ARBA" id="ARBA00022553"/>
    </source>
</evidence>
<dbReference type="InterPro" id="IPR052162">
    <property type="entry name" value="Sensor_kinase/Photoreceptor"/>
</dbReference>
<dbReference type="PRINTS" id="PR00344">
    <property type="entry name" value="BCTRLSENSOR"/>
</dbReference>
<feature type="domain" description="Histidine kinase" evidence="6">
    <location>
        <begin position="403"/>
        <end position="640"/>
    </location>
</feature>
<dbReference type="SMART" id="SM00387">
    <property type="entry name" value="HATPase_c"/>
    <property type="match status" value="1"/>
</dbReference>
<evidence type="ECO:0000256" key="5">
    <source>
        <dbReference type="ARBA" id="ARBA00022777"/>
    </source>
</evidence>
<dbReference type="Proteomes" id="UP000606008">
    <property type="component" value="Unassembled WGS sequence"/>
</dbReference>
<dbReference type="PANTHER" id="PTHR43304:SF1">
    <property type="entry name" value="PAC DOMAIN-CONTAINING PROTEIN"/>
    <property type="match status" value="1"/>
</dbReference>
<evidence type="ECO:0000259" key="6">
    <source>
        <dbReference type="PROSITE" id="PS50109"/>
    </source>
</evidence>
<evidence type="ECO:0000256" key="4">
    <source>
        <dbReference type="ARBA" id="ARBA00022679"/>
    </source>
</evidence>
<dbReference type="RefSeq" id="WP_166693280.1">
    <property type="nucleotide sequence ID" value="NZ_WAEL01000007.1"/>
</dbReference>
<dbReference type="InterPro" id="IPR004358">
    <property type="entry name" value="Sig_transdc_His_kin-like_C"/>
</dbReference>
<name>A0ABX0QJ16_9BACT</name>
<organism evidence="7 8">
    <name type="scientific">Fibrivirga algicola</name>
    <dbReference type="NCBI Taxonomy" id="2950420"/>
    <lineage>
        <taxon>Bacteria</taxon>
        <taxon>Pseudomonadati</taxon>
        <taxon>Bacteroidota</taxon>
        <taxon>Cytophagia</taxon>
        <taxon>Cytophagales</taxon>
        <taxon>Spirosomataceae</taxon>
        <taxon>Fibrivirga</taxon>
    </lineage>
</organism>
<comment type="caution">
    <text evidence="7">The sequence shown here is derived from an EMBL/GenBank/DDBJ whole genome shotgun (WGS) entry which is preliminary data.</text>
</comment>
<dbReference type="InterPro" id="IPR036097">
    <property type="entry name" value="HisK_dim/P_sf"/>
</dbReference>
<dbReference type="Gene3D" id="3.30.450.20">
    <property type="entry name" value="PAS domain"/>
    <property type="match status" value="2"/>
</dbReference>
<protein>
    <recommendedName>
        <fullName evidence="2">histidine kinase</fullName>
        <ecNumber evidence="2">2.7.13.3</ecNumber>
    </recommendedName>
</protein>
<dbReference type="InterPro" id="IPR003661">
    <property type="entry name" value="HisK_dim/P_dom"/>
</dbReference>
<gene>
    <name evidence="7" type="ORF">F7231_19895</name>
</gene>
<dbReference type="SUPFAM" id="SSF55785">
    <property type="entry name" value="PYP-like sensor domain (PAS domain)"/>
    <property type="match status" value="2"/>
</dbReference>
<keyword evidence="8" id="KW-1185">Reference proteome</keyword>
<dbReference type="InterPro" id="IPR005467">
    <property type="entry name" value="His_kinase_dom"/>
</dbReference>
<dbReference type="EMBL" id="WAEL01000007">
    <property type="protein sequence ID" value="NID12445.1"/>
    <property type="molecule type" value="Genomic_DNA"/>
</dbReference>
<dbReference type="PROSITE" id="PS50109">
    <property type="entry name" value="HIS_KIN"/>
    <property type="match status" value="1"/>
</dbReference>
<dbReference type="SMART" id="SM00388">
    <property type="entry name" value="HisKA"/>
    <property type="match status" value="1"/>
</dbReference>
<dbReference type="PANTHER" id="PTHR43304">
    <property type="entry name" value="PHYTOCHROME-LIKE PROTEIN CPH1"/>
    <property type="match status" value="1"/>
</dbReference>
<dbReference type="InterPro" id="IPR036890">
    <property type="entry name" value="HATPase_C_sf"/>
</dbReference>
<sequence>MNINFIGRELGDHPSPAGKAIYRSTSNPDEQPTDFILISADSSTPESGGQAPAHVIGSSVYELFPANDAAFLCSQLAVVLKYDRPVQFELAYTQPGTDLTVRYVVRAARQDECIQLTYRKEPEANSTGKMIDHPPHILKQVVDNMQAGLVLARPIRDEHHRIIDFQFVLTNDYNARITGRTVDEMTGARINDLFPGWQGSELFRYYTEAVETNQTKRITFAYEEFGMKGWFDGTFSCVEGCIMYTYSDVTPLKETEMAQQQQAALLEQVMNTTPASIVVHQSIRNEAGEIIDFRMTQLNQVAADLLQSSIDKVQFRRISTYFPGLADTPLFRAYKQVVKTGTSTRMDVPWGDRWFDFSVARFGDGIVVAVQDSTAVRTYRQQLEQTNLDLKRSNENLESFAYIASHDLQEPLRKLTSFANLLHTQYADQFNTDVTDIIRRMNASAIRMRLLIQDVLAYARIGKQQEQARAVDLTQLFNELAAEELWSSMYQSKAILTIGELPTVLAEPTQMRQLFQNILANAVKFCPKGTTPTITITSRIIASEALPAGSSSDRRTAGQKPPIAYFHEISVHDNGIGFDQKYTDRIFQIFQQLNGRNRYEGSGIGLAICQKIVEQHDGAITASSKSGEGSTFRVYLPVRSLT</sequence>
<reference evidence="8" key="1">
    <citation type="submission" date="2019-09" db="EMBL/GenBank/DDBJ databases">
        <authorList>
            <person name="Jung D.-H."/>
        </authorList>
    </citation>
    <scope>NUCLEOTIDE SEQUENCE [LARGE SCALE GENOMIC DNA]</scope>
    <source>
        <strain evidence="8">JA-25</strain>
    </source>
</reference>
<dbReference type="Pfam" id="PF02518">
    <property type="entry name" value="HATPase_c"/>
    <property type="match status" value="1"/>
</dbReference>
<dbReference type="EC" id="2.7.13.3" evidence="2"/>